<dbReference type="PANTHER" id="PTHR38733">
    <property type="entry name" value="PROTEIN MCRC"/>
    <property type="match status" value="1"/>
</dbReference>
<organism evidence="1 2">
    <name type="scientific">Cupriavidus taiwanensis</name>
    <dbReference type="NCBI Taxonomy" id="164546"/>
    <lineage>
        <taxon>Bacteria</taxon>
        <taxon>Pseudomonadati</taxon>
        <taxon>Pseudomonadota</taxon>
        <taxon>Betaproteobacteria</taxon>
        <taxon>Burkholderiales</taxon>
        <taxon>Burkholderiaceae</taxon>
        <taxon>Cupriavidus</taxon>
    </lineage>
</organism>
<name>A0A375ED16_9BURK</name>
<dbReference type="EMBL" id="OFTH01000057">
    <property type="protein sequence ID" value="SOZ75441.1"/>
    <property type="molecule type" value="Genomic_DNA"/>
</dbReference>
<proteinExistence type="predicted"/>
<comment type="caution">
    <text evidence="1">The sequence shown here is derived from an EMBL/GenBank/DDBJ whole genome shotgun (WGS) entry which is preliminary data.</text>
</comment>
<dbReference type="InterPro" id="IPR019292">
    <property type="entry name" value="McrC"/>
</dbReference>
<evidence type="ECO:0000313" key="1">
    <source>
        <dbReference type="EMBL" id="SOZ75441.1"/>
    </source>
</evidence>
<evidence type="ECO:0008006" key="3">
    <source>
        <dbReference type="Google" id="ProtNLM"/>
    </source>
</evidence>
<dbReference type="Proteomes" id="UP000256952">
    <property type="component" value="Unassembled WGS sequence"/>
</dbReference>
<reference evidence="2" key="1">
    <citation type="submission" date="2018-01" db="EMBL/GenBank/DDBJ databases">
        <authorList>
            <person name="Gaut B.S."/>
            <person name="Morton B.R."/>
            <person name="Clegg M.T."/>
            <person name="Duvall M.R."/>
        </authorList>
    </citation>
    <scope>NUCLEOTIDE SEQUENCE [LARGE SCALE GENOMIC DNA]</scope>
</reference>
<dbReference type="AlphaFoldDB" id="A0A375ED16"/>
<accession>A0A375ED16</accession>
<evidence type="ECO:0000313" key="2">
    <source>
        <dbReference type="Proteomes" id="UP000256952"/>
    </source>
</evidence>
<sequence length="426" mass="48596">MTTSVTVREYARLTTAPLAGNSLDRAQVSVTAFEWLCRLNAEISPSGTSLLQVEDRRWLRLDNYVGVIETPCGTRVEILPKHDDGAGGVDKSRELLCRMIAGAMDLPVREVGETSLQRFGAPLTEWVIAQFLAALDHLVKRGVRSDYLRVEAEERHLRGQLDAVRQMRQPLGRQHLFQIRHDVFSPDRPENRLLKLAVERICQQTQSPASWRLAQELRALFQDVPRSANVGEDFKRWRTDRLMAHYQAVRPWCELVLSRQMPLSVVGQWHGISVLFPMEKLFERYVAGRLQFDLVAGVRLTAQASRQSLCEHDGATMFQLRPDLLIEHEGVRWVLDTKWKLLDAGNKGSAYGLSQADFYQLYAYGQKYLAGKGKMALIYPRRQVFQQALPVFRFSEELSLWVLPFDLEAARLIDGERIGLPVKANS</sequence>
<dbReference type="PANTHER" id="PTHR38733:SF1">
    <property type="entry name" value="TYPE IV METHYL-DIRECTED RESTRICTION ENZYME ECOKMCRBC"/>
    <property type="match status" value="1"/>
</dbReference>
<protein>
    <recommendedName>
        <fullName evidence="3">Restriction endonuclease</fullName>
    </recommendedName>
</protein>
<dbReference type="Pfam" id="PF10117">
    <property type="entry name" value="McrBC"/>
    <property type="match status" value="1"/>
</dbReference>
<dbReference type="RefSeq" id="WP_116332816.1">
    <property type="nucleotide sequence ID" value="NZ_OFTF01000068.1"/>
</dbReference>
<gene>
    <name evidence="1" type="ORF">CBM2613_U60002</name>
</gene>